<gene>
    <name evidence="1" type="ORF">A2Y68_02610</name>
</gene>
<dbReference type="Proteomes" id="UP000176778">
    <property type="component" value="Unassembled WGS sequence"/>
</dbReference>
<name>A0A1F7X5E9_9BACT</name>
<proteinExistence type="predicted"/>
<protein>
    <submittedName>
        <fullName evidence="1">Uncharacterized protein</fullName>
    </submittedName>
</protein>
<evidence type="ECO:0000313" key="1">
    <source>
        <dbReference type="EMBL" id="OGM10306.1"/>
    </source>
</evidence>
<dbReference type="AlphaFoldDB" id="A0A1F7X5E9"/>
<dbReference type="EMBL" id="MGFR01000001">
    <property type="protein sequence ID" value="OGM10306.1"/>
    <property type="molecule type" value="Genomic_DNA"/>
</dbReference>
<organism evidence="1 2">
    <name type="scientific">Candidatus Woesebacteria bacterium RBG_13_46_13</name>
    <dbReference type="NCBI Taxonomy" id="1802479"/>
    <lineage>
        <taxon>Bacteria</taxon>
        <taxon>Candidatus Woeseibacteriota</taxon>
    </lineage>
</organism>
<dbReference type="STRING" id="1802479.A2Y68_02610"/>
<reference evidence="1 2" key="1">
    <citation type="journal article" date="2016" name="Nat. Commun.">
        <title>Thousands of microbial genomes shed light on interconnected biogeochemical processes in an aquifer system.</title>
        <authorList>
            <person name="Anantharaman K."/>
            <person name="Brown C.T."/>
            <person name="Hug L.A."/>
            <person name="Sharon I."/>
            <person name="Castelle C.J."/>
            <person name="Probst A.J."/>
            <person name="Thomas B.C."/>
            <person name="Singh A."/>
            <person name="Wilkins M.J."/>
            <person name="Karaoz U."/>
            <person name="Brodie E.L."/>
            <person name="Williams K.H."/>
            <person name="Hubbard S.S."/>
            <person name="Banfield J.F."/>
        </authorList>
    </citation>
    <scope>NUCLEOTIDE SEQUENCE [LARGE SCALE GENOMIC DNA]</scope>
</reference>
<comment type="caution">
    <text evidence="1">The sequence shown here is derived from an EMBL/GenBank/DDBJ whole genome shotgun (WGS) entry which is preliminary data.</text>
</comment>
<sequence>MGGKLPTQTYQGIARDKVDFDYLRNHLKVKHLEAKNAFSKKYPHVEKFLKEKGLDVGKIREHSAKIIGAGALTGTLLLTPPTGTKSLPPPQEVLEKVREKASAAGLPQKILVDSLAAVLPEKTRPLDRSEEKYLERIFEDILGIKAKANLEGEHLNTSYGLIGAEQHLKRYPGDVIGNHAPYLKEGIAPGLGAWGYFARSRADISPSLEETEKWYAVVQTLYLPDWSSRQPYLRDWYKYRKVLIVNTDNGNAVIAAIADSGPAAWTGKHFGGSPEVMEYLGGPRYKKGPVVLFFVDDPQNKVPLGPVEYNKVNLPQLALVET</sequence>
<evidence type="ECO:0000313" key="2">
    <source>
        <dbReference type="Proteomes" id="UP000176778"/>
    </source>
</evidence>
<accession>A0A1F7X5E9</accession>